<dbReference type="GeneID" id="8770050"/>
<dbReference type="Proteomes" id="UP000008680">
    <property type="component" value="Chromosome"/>
</dbReference>
<feature type="domain" description="Thiamine pyrophosphate enzyme N-terminal TPP-binding" evidence="6">
    <location>
        <begin position="1"/>
        <end position="110"/>
    </location>
</feature>
<dbReference type="GO" id="GO:0009097">
    <property type="term" value="P:isoleucine biosynthetic process"/>
    <property type="evidence" value="ECO:0007669"/>
    <property type="project" value="TreeGrafter"/>
</dbReference>
<dbReference type="EMBL" id="CP001719">
    <property type="protein sequence ID" value="ADC46261.1"/>
    <property type="molecule type" value="Genomic_DNA"/>
</dbReference>
<dbReference type="eggNOG" id="arCOG01998">
    <property type="taxonomic scope" value="Archaea"/>
</dbReference>
<dbReference type="Gene3D" id="3.40.50.970">
    <property type="match status" value="2"/>
</dbReference>
<evidence type="ECO:0000256" key="1">
    <source>
        <dbReference type="ARBA" id="ARBA00007812"/>
    </source>
</evidence>
<dbReference type="SUPFAM" id="SSF52467">
    <property type="entry name" value="DHS-like NAD/FAD-binding domain"/>
    <property type="match status" value="1"/>
</dbReference>
<keyword evidence="8" id="KW-1185">Reference proteome</keyword>
<dbReference type="PATRIC" id="fig|634498.28.peg.412"/>
<dbReference type="KEGG" id="mru:mru_0410"/>
<dbReference type="Pfam" id="PF02775">
    <property type="entry name" value="TPP_enzyme_C"/>
    <property type="match status" value="1"/>
</dbReference>
<feature type="domain" description="Thiamine pyrophosphate enzyme TPP-binding" evidence="5">
    <location>
        <begin position="415"/>
        <end position="565"/>
    </location>
</feature>
<dbReference type="GO" id="GO:0003984">
    <property type="term" value="F:acetolactate synthase activity"/>
    <property type="evidence" value="ECO:0007669"/>
    <property type="project" value="UniProtKB-EC"/>
</dbReference>
<keyword evidence="2 3" id="KW-0786">Thiamine pyrophosphate</keyword>
<comment type="similarity">
    <text evidence="1 3">Belongs to the TPP enzyme family.</text>
</comment>
<feature type="domain" description="Thiamine pyrophosphate enzyme central" evidence="4">
    <location>
        <begin position="220"/>
        <end position="350"/>
    </location>
</feature>
<evidence type="ECO:0000259" key="6">
    <source>
        <dbReference type="Pfam" id="PF02776"/>
    </source>
</evidence>
<evidence type="ECO:0000256" key="3">
    <source>
        <dbReference type="RuleBase" id="RU362132"/>
    </source>
</evidence>
<dbReference type="OrthoDB" id="6837at2157"/>
<dbReference type="PANTHER" id="PTHR18968:SF13">
    <property type="entry name" value="ACETOLACTATE SYNTHASE CATALYTIC SUBUNIT, MITOCHONDRIAL"/>
    <property type="match status" value="1"/>
</dbReference>
<evidence type="ECO:0000313" key="7">
    <source>
        <dbReference type="EMBL" id="ADC46261.1"/>
    </source>
</evidence>
<dbReference type="Gene3D" id="3.40.50.1220">
    <property type="entry name" value="TPP-binding domain"/>
    <property type="match status" value="1"/>
</dbReference>
<dbReference type="EC" id="2.2.1.6" evidence="7"/>
<accession>D3E0L5</accession>
<dbReference type="Pfam" id="PF02776">
    <property type="entry name" value="TPP_enzyme_N"/>
    <property type="match status" value="1"/>
</dbReference>
<proteinExistence type="inferred from homology"/>
<dbReference type="CDD" id="cd07035">
    <property type="entry name" value="TPP_PYR_POX_like"/>
    <property type="match status" value="1"/>
</dbReference>
<dbReference type="SUPFAM" id="SSF52518">
    <property type="entry name" value="Thiamin diphosphate-binding fold (THDP-binding)"/>
    <property type="match status" value="2"/>
</dbReference>
<evidence type="ECO:0000313" key="8">
    <source>
        <dbReference type="Proteomes" id="UP000008680"/>
    </source>
</evidence>
<sequence length="578" mass="64244">MNTAEILVNLLERDGNEFIFGHPGEQILPFYKALKDSSISHILTRHEQAAAHAADAYARVSGEYGICISTAGPGAMNLVMGASTAFKDSVPMLVITGDNDYDKKDSDIFQSFPINSVFENISIKSFHPYDGKSAVYNMIEALILLHKFPKGPVHINLSRDVLLEEIDFDSIDLRDIGLSNIPSLNLNDSDIIENFDLFDDSLDNLYDFSQKLSADVDITIQSAIKKLKDSSKPLVILGNGIVWSKATFKLSDFLSKTMLPVVTTYHSKGIVSDHDRLNLGIVGLRGNSLSNYAYENSDCILVLGAKLSERTIGASDFDIAKEKMIHVNIDENCLKGKINICMDVNEFLDCLLDELDQDNGTFDYDDGWIDEIYSNYEELIVGGIEEVEENFNPLRPPYAINRIIDAFKGAYFLSDAGTHTTWTTLLAKSDSFGKLLFSGGFGPMGYSLPGSIGVAFALKKRGIDERVLVICGDGDIQMVIQELATIREYDLNIDIFIINNSQLGIIRQWEETVYDFDKYQVDLINPDFAKLADAYGVDSMKVESKEDLQLAIEMSLDSNKAFLADVCVCEENIPMPKK</sequence>
<evidence type="ECO:0000256" key="2">
    <source>
        <dbReference type="ARBA" id="ARBA00023052"/>
    </source>
</evidence>
<dbReference type="GO" id="GO:0009099">
    <property type="term" value="P:L-valine biosynthetic process"/>
    <property type="evidence" value="ECO:0007669"/>
    <property type="project" value="TreeGrafter"/>
</dbReference>
<dbReference type="GO" id="GO:0030976">
    <property type="term" value="F:thiamine pyrophosphate binding"/>
    <property type="evidence" value="ECO:0007669"/>
    <property type="project" value="InterPro"/>
</dbReference>
<dbReference type="InterPro" id="IPR029061">
    <property type="entry name" value="THDP-binding"/>
</dbReference>
<dbReference type="Pfam" id="PF00205">
    <property type="entry name" value="TPP_enzyme_M"/>
    <property type="match status" value="1"/>
</dbReference>
<reference evidence="7 8" key="1">
    <citation type="journal article" date="2010" name="PLoS ONE">
        <title>The genome sequence of the rumen methanogen Methanobrevibacter ruminantium reveals new possibilities for controlling ruminant methane emissions.</title>
        <authorList>
            <person name="Leahy S.C."/>
            <person name="Kelly W.J."/>
            <person name="Altermann E."/>
            <person name="Ronimus R.S."/>
            <person name="Yeoman C.J."/>
            <person name="Pacheco D.M."/>
            <person name="Li D."/>
            <person name="Kong Z."/>
            <person name="McTavish S."/>
            <person name="Sang C."/>
            <person name="Lambie S.C."/>
            <person name="Janssen P.H."/>
            <person name="Dey D."/>
            <person name="Attwood G.T."/>
        </authorList>
    </citation>
    <scope>NUCLEOTIDE SEQUENCE [LARGE SCALE GENOMIC DNA]</scope>
    <source>
        <strain evidence="8">ATCC 35063 / DSM 1093 / JCM 13430 / OCM 146 / M1</strain>
    </source>
</reference>
<dbReference type="FunFam" id="3.40.50.970:FF:000007">
    <property type="entry name" value="Acetolactate synthase"/>
    <property type="match status" value="1"/>
</dbReference>
<dbReference type="GO" id="GO:0050660">
    <property type="term" value="F:flavin adenine dinucleotide binding"/>
    <property type="evidence" value="ECO:0007669"/>
    <property type="project" value="TreeGrafter"/>
</dbReference>
<evidence type="ECO:0000259" key="5">
    <source>
        <dbReference type="Pfam" id="PF02775"/>
    </source>
</evidence>
<name>D3E0L5_METRM</name>
<dbReference type="AlphaFoldDB" id="D3E0L5"/>
<dbReference type="STRING" id="634498.mru_0410"/>
<protein>
    <submittedName>
        <fullName evidence="7">Acetolactate synthase large subunit IlvB1</fullName>
        <ecNumber evidence="7">2.2.1.6</ecNumber>
    </submittedName>
</protein>
<dbReference type="HOGENOM" id="CLU_013748_3_1_2"/>
<dbReference type="InterPro" id="IPR012000">
    <property type="entry name" value="Thiamin_PyroP_enz_cen_dom"/>
</dbReference>
<dbReference type="RefSeq" id="WP_012955212.1">
    <property type="nucleotide sequence ID" value="NC_013790.1"/>
</dbReference>
<dbReference type="InterPro" id="IPR045229">
    <property type="entry name" value="TPP_enz"/>
</dbReference>
<dbReference type="InterPro" id="IPR011766">
    <property type="entry name" value="TPP_enzyme_TPP-bd"/>
</dbReference>
<dbReference type="GO" id="GO:0005948">
    <property type="term" value="C:acetolactate synthase complex"/>
    <property type="evidence" value="ECO:0007669"/>
    <property type="project" value="TreeGrafter"/>
</dbReference>
<dbReference type="GO" id="GO:0044272">
    <property type="term" value="P:sulfur compound biosynthetic process"/>
    <property type="evidence" value="ECO:0007669"/>
    <property type="project" value="UniProtKB-ARBA"/>
</dbReference>
<keyword evidence="7" id="KW-0808">Transferase</keyword>
<organism evidence="7 8">
    <name type="scientific">Methanobrevibacter ruminantium (strain ATCC 35063 / DSM 1093 / JCM 13430 / OCM 146 / M1)</name>
    <name type="common">Methanobacterium ruminantium</name>
    <dbReference type="NCBI Taxonomy" id="634498"/>
    <lineage>
        <taxon>Archaea</taxon>
        <taxon>Methanobacteriati</taxon>
        <taxon>Methanobacteriota</taxon>
        <taxon>Methanomada group</taxon>
        <taxon>Methanobacteria</taxon>
        <taxon>Methanobacteriales</taxon>
        <taxon>Methanobacteriaceae</taxon>
        <taxon>Methanobrevibacter</taxon>
    </lineage>
</organism>
<evidence type="ECO:0000259" key="4">
    <source>
        <dbReference type="Pfam" id="PF00205"/>
    </source>
</evidence>
<dbReference type="GO" id="GO:0000287">
    <property type="term" value="F:magnesium ion binding"/>
    <property type="evidence" value="ECO:0007669"/>
    <property type="project" value="InterPro"/>
</dbReference>
<dbReference type="InterPro" id="IPR029035">
    <property type="entry name" value="DHS-like_NAD/FAD-binding_dom"/>
</dbReference>
<dbReference type="PANTHER" id="PTHR18968">
    <property type="entry name" value="THIAMINE PYROPHOSPHATE ENZYMES"/>
    <property type="match status" value="1"/>
</dbReference>
<gene>
    <name evidence="7" type="primary">ilvB1</name>
    <name evidence="7" type="ordered locus">mru_0410</name>
</gene>
<dbReference type="InterPro" id="IPR012001">
    <property type="entry name" value="Thiamin_PyroP_enz_TPP-bd_dom"/>
</dbReference>